<sequence length="504" mass="57309">MKVIQAKSPRANGASASGISSSRPNHSSPGMMSSSSGYYEGDLSLDEEALVSMPEATLVECFGNLAITKRPAHLRPPAAFCLPLVSMKNDSSSGHALKHLTLTSVFDALHPYVGIPYINRRDVCSAMNLYWLKNCLESEQLDLVHRFALEMQVHLSACFGCRVVLDIYGSSRNGFGTRLCDVDMSLSFYPAPPQWAHNSDRVMRAVAKALVDFPKAVDERYVNAKVPIVRFRSSDMDMEADISYKNDLALHNTQLLQQYCKWDPERLPTLGVWVKTWAKRSGIGDASKGSLSSYGWIVMLIHYLQQVEPLPVLPCLQEINHQKGENVYVQGYNVYYWKFVDASRSRHCRASVFDLFVGFLDYYSSYFDWGVNVVQMVSKRLEYKLDKWCKYSMCILDPFETDHNLAQGIDQQMFEYIRSCMEHSRKVFTNRHLRAEFLSGYSFDVSEFDSRAHDEMDMERASQFGEFLLHKCIMVKQAPNRQFRDRSMSQSTSNSSTSSTSAGF</sequence>
<reference evidence="9" key="2">
    <citation type="submission" date="2022-06" db="UniProtKB">
        <authorList>
            <consortium name="EnsemblMetazoa"/>
        </authorList>
    </citation>
    <scope>IDENTIFICATION</scope>
    <source>
        <strain evidence="9">DF5081</strain>
    </source>
</reference>
<feature type="region of interest" description="Disordered" evidence="6">
    <location>
        <begin position="1"/>
        <end position="34"/>
    </location>
</feature>
<comment type="cofactor">
    <cofactor evidence="2">
        <name>Mg(2+)</name>
        <dbReference type="ChEBI" id="CHEBI:18420"/>
    </cofactor>
</comment>
<name>A0A8R1DRH4_CAEJA</name>
<proteinExistence type="predicted"/>
<reference evidence="10" key="1">
    <citation type="submission" date="2010-08" db="EMBL/GenBank/DDBJ databases">
        <authorList>
            <consortium name="Caenorhabditis japonica Sequencing Consortium"/>
            <person name="Wilson R.K."/>
        </authorList>
    </citation>
    <scope>NUCLEOTIDE SEQUENCE [LARGE SCALE GENOMIC DNA]</scope>
    <source>
        <strain evidence="10">DF5081</strain>
    </source>
</reference>
<evidence type="ECO:0000259" key="8">
    <source>
        <dbReference type="Pfam" id="PF22600"/>
    </source>
</evidence>
<dbReference type="Proteomes" id="UP000005237">
    <property type="component" value="Unassembled WGS sequence"/>
</dbReference>
<dbReference type="Pfam" id="PF22600">
    <property type="entry name" value="MTPAP-like_central"/>
    <property type="match status" value="1"/>
</dbReference>
<accession>A0A8R1DRH4</accession>
<evidence type="ECO:0000256" key="6">
    <source>
        <dbReference type="SAM" id="MobiDB-lite"/>
    </source>
</evidence>
<keyword evidence="10" id="KW-1185">Reference proteome</keyword>
<evidence type="ECO:0000256" key="2">
    <source>
        <dbReference type="ARBA" id="ARBA00001946"/>
    </source>
</evidence>
<dbReference type="PANTHER" id="PTHR12271:SF132">
    <property type="entry name" value="PAP-ASSOCIATED DOMAIN-CONTAINING PROTEIN"/>
    <property type="match status" value="1"/>
</dbReference>
<organism evidence="9 10">
    <name type="scientific">Caenorhabditis japonica</name>
    <dbReference type="NCBI Taxonomy" id="281687"/>
    <lineage>
        <taxon>Eukaryota</taxon>
        <taxon>Metazoa</taxon>
        <taxon>Ecdysozoa</taxon>
        <taxon>Nematoda</taxon>
        <taxon>Chromadorea</taxon>
        <taxon>Rhabditida</taxon>
        <taxon>Rhabditina</taxon>
        <taxon>Rhabditomorpha</taxon>
        <taxon>Rhabditoidea</taxon>
        <taxon>Rhabditidae</taxon>
        <taxon>Peloderinae</taxon>
        <taxon>Caenorhabditis</taxon>
    </lineage>
</organism>
<dbReference type="SUPFAM" id="SSF81301">
    <property type="entry name" value="Nucleotidyltransferase"/>
    <property type="match status" value="1"/>
</dbReference>
<dbReference type="Gene3D" id="1.10.1410.10">
    <property type="match status" value="1"/>
</dbReference>
<evidence type="ECO:0000313" key="10">
    <source>
        <dbReference type="Proteomes" id="UP000005237"/>
    </source>
</evidence>
<evidence type="ECO:0000256" key="1">
    <source>
        <dbReference type="ARBA" id="ARBA00001936"/>
    </source>
</evidence>
<protein>
    <submittedName>
        <fullName evidence="9">PAP-associated domain-containing protein</fullName>
    </submittedName>
</protein>
<dbReference type="CDD" id="cd05402">
    <property type="entry name" value="NT_PAP_TUTase"/>
    <property type="match status" value="1"/>
</dbReference>
<dbReference type="GO" id="GO:0050265">
    <property type="term" value="F:RNA uridylyltransferase activity"/>
    <property type="evidence" value="ECO:0007669"/>
    <property type="project" value="TreeGrafter"/>
</dbReference>
<feature type="domain" description="Poly(A) RNA polymerase mitochondrial-like central palm" evidence="8">
    <location>
        <begin position="133"/>
        <end position="260"/>
    </location>
</feature>
<dbReference type="SUPFAM" id="SSF81631">
    <property type="entry name" value="PAP/OAS1 substrate-binding domain"/>
    <property type="match status" value="1"/>
</dbReference>
<evidence type="ECO:0000256" key="4">
    <source>
        <dbReference type="ARBA" id="ARBA00022723"/>
    </source>
</evidence>
<evidence type="ECO:0000256" key="3">
    <source>
        <dbReference type="ARBA" id="ARBA00022679"/>
    </source>
</evidence>
<feature type="region of interest" description="Disordered" evidence="6">
    <location>
        <begin position="482"/>
        <end position="504"/>
    </location>
</feature>
<dbReference type="GO" id="GO:0031123">
    <property type="term" value="P:RNA 3'-end processing"/>
    <property type="evidence" value="ECO:0007669"/>
    <property type="project" value="TreeGrafter"/>
</dbReference>
<keyword evidence="3" id="KW-0808">Transferase</keyword>
<comment type="cofactor">
    <cofactor evidence="1">
        <name>Mn(2+)</name>
        <dbReference type="ChEBI" id="CHEBI:29035"/>
    </cofactor>
</comment>
<keyword evidence="5" id="KW-0460">Magnesium</keyword>
<dbReference type="InterPro" id="IPR002058">
    <property type="entry name" value="PAP_assoc"/>
</dbReference>
<dbReference type="Pfam" id="PF03828">
    <property type="entry name" value="PAP_assoc"/>
    <property type="match status" value="1"/>
</dbReference>
<dbReference type="GO" id="GO:0046872">
    <property type="term" value="F:metal ion binding"/>
    <property type="evidence" value="ECO:0007669"/>
    <property type="project" value="UniProtKB-KW"/>
</dbReference>
<dbReference type="AlphaFoldDB" id="A0A8R1DRH4"/>
<evidence type="ECO:0000259" key="7">
    <source>
        <dbReference type="Pfam" id="PF03828"/>
    </source>
</evidence>
<evidence type="ECO:0000313" key="9">
    <source>
        <dbReference type="EnsemblMetazoa" id="CJA10190.1"/>
    </source>
</evidence>
<dbReference type="InterPro" id="IPR054708">
    <property type="entry name" value="MTPAP-like_central"/>
</dbReference>
<dbReference type="Gene3D" id="3.30.460.10">
    <property type="entry name" value="Beta Polymerase, domain 2"/>
    <property type="match status" value="1"/>
</dbReference>
<dbReference type="GO" id="GO:1990817">
    <property type="term" value="F:poly(A) RNA polymerase activity"/>
    <property type="evidence" value="ECO:0007669"/>
    <property type="project" value="UniProtKB-ARBA"/>
</dbReference>
<feature type="domain" description="PAP-associated" evidence="7">
    <location>
        <begin position="354"/>
        <end position="403"/>
    </location>
</feature>
<dbReference type="PANTHER" id="PTHR12271">
    <property type="entry name" value="POLY A POLYMERASE CID PAP -RELATED"/>
    <property type="match status" value="1"/>
</dbReference>
<dbReference type="InterPro" id="IPR043519">
    <property type="entry name" value="NT_sf"/>
</dbReference>
<keyword evidence="4" id="KW-0479">Metal-binding</keyword>
<dbReference type="EnsemblMetazoa" id="CJA10190.1">
    <property type="protein sequence ID" value="CJA10190.1"/>
    <property type="gene ID" value="WBGene00129394"/>
</dbReference>
<evidence type="ECO:0000256" key="5">
    <source>
        <dbReference type="ARBA" id="ARBA00022842"/>
    </source>
</evidence>
<feature type="compositionally biased region" description="Low complexity" evidence="6">
    <location>
        <begin position="13"/>
        <end position="34"/>
    </location>
</feature>
<feature type="compositionally biased region" description="Low complexity" evidence="6">
    <location>
        <begin position="488"/>
        <end position="504"/>
    </location>
</feature>